<feature type="coiled-coil region" evidence="1">
    <location>
        <begin position="62"/>
        <end position="93"/>
    </location>
</feature>
<dbReference type="Proteomes" id="UP000281553">
    <property type="component" value="Unassembled WGS sequence"/>
</dbReference>
<protein>
    <submittedName>
        <fullName evidence="2">Uncharacterized protein</fullName>
    </submittedName>
</protein>
<name>A0A3P7P5W0_DIBLA</name>
<evidence type="ECO:0000313" key="3">
    <source>
        <dbReference type="Proteomes" id="UP000281553"/>
    </source>
</evidence>
<organism evidence="2 3">
    <name type="scientific">Dibothriocephalus latus</name>
    <name type="common">Fish tapeworm</name>
    <name type="synonym">Diphyllobothrium latum</name>
    <dbReference type="NCBI Taxonomy" id="60516"/>
    <lineage>
        <taxon>Eukaryota</taxon>
        <taxon>Metazoa</taxon>
        <taxon>Spiralia</taxon>
        <taxon>Lophotrochozoa</taxon>
        <taxon>Platyhelminthes</taxon>
        <taxon>Cestoda</taxon>
        <taxon>Eucestoda</taxon>
        <taxon>Diphyllobothriidea</taxon>
        <taxon>Diphyllobothriidae</taxon>
        <taxon>Dibothriocephalus</taxon>
    </lineage>
</organism>
<keyword evidence="3" id="KW-1185">Reference proteome</keyword>
<keyword evidence="1" id="KW-0175">Coiled coil</keyword>
<accession>A0A3P7P5W0</accession>
<dbReference type="EMBL" id="UYRU01063542">
    <property type="protein sequence ID" value="VDN15759.1"/>
    <property type="molecule type" value="Genomic_DNA"/>
</dbReference>
<gene>
    <name evidence="2" type="ORF">DILT_LOCUS11590</name>
</gene>
<sequence length="152" mass="16871">MDDVKPTTGSPCEECSTTSELQDCGHCSKKLCADCCAKHLQDLKQEVAKLCDTLNTETGPTLENQAEKIALLMSKLSNTKQELSQKLQDAHDVLVTQIHDLRERSIELVNKVEQNSLSDIDEQITEIDTLLARIDTVCAKSADIEKERVSII</sequence>
<proteinExistence type="predicted"/>
<reference evidence="2 3" key="1">
    <citation type="submission" date="2018-11" db="EMBL/GenBank/DDBJ databases">
        <authorList>
            <consortium name="Pathogen Informatics"/>
        </authorList>
    </citation>
    <scope>NUCLEOTIDE SEQUENCE [LARGE SCALE GENOMIC DNA]</scope>
</reference>
<evidence type="ECO:0000256" key="1">
    <source>
        <dbReference type="SAM" id="Coils"/>
    </source>
</evidence>
<evidence type="ECO:0000313" key="2">
    <source>
        <dbReference type="EMBL" id="VDN15759.1"/>
    </source>
</evidence>
<dbReference type="AlphaFoldDB" id="A0A3P7P5W0"/>
<dbReference type="OrthoDB" id="9992988at2759"/>